<dbReference type="EMBL" id="MT142930">
    <property type="protein sequence ID" value="QJA90689.1"/>
    <property type="molecule type" value="Genomic_DNA"/>
</dbReference>
<dbReference type="EMBL" id="MT142233">
    <property type="protein sequence ID" value="QJA76586.1"/>
    <property type="molecule type" value="Genomic_DNA"/>
</dbReference>
<dbReference type="EMBL" id="MT144943">
    <property type="protein sequence ID" value="QJI01703.1"/>
    <property type="molecule type" value="Genomic_DNA"/>
</dbReference>
<proteinExistence type="predicted"/>
<evidence type="ECO:0000313" key="1">
    <source>
        <dbReference type="EMBL" id="QJA76586.1"/>
    </source>
</evidence>
<reference evidence="3" key="1">
    <citation type="submission" date="2020-03" db="EMBL/GenBank/DDBJ databases">
        <title>The deep terrestrial virosphere.</title>
        <authorList>
            <person name="Holmfeldt K."/>
            <person name="Nilsson E."/>
            <person name="Simone D."/>
            <person name="Lopez-Fernandez M."/>
            <person name="Wu X."/>
            <person name="de Brujin I."/>
            <person name="Lundin D."/>
            <person name="Andersson A."/>
            <person name="Bertilsson S."/>
            <person name="Dopson M."/>
        </authorList>
    </citation>
    <scope>NUCLEOTIDE SEQUENCE</scope>
    <source>
        <strain evidence="1">MM415A01477</strain>
        <strain evidence="2">MM415B03612</strain>
        <strain evidence="3">TM448B02718</strain>
    </source>
</reference>
<organism evidence="3">
    <name type="scientific">viral metagenome</name>
    <dbReference type="NCBI Taxonomy" id="1070528"/>
    <lineage>
        <taxon>unclassified sequences</taxon>
        <taxon>metagenomes</taxon>
        <taxon>organismal metagenomes</taxon>
    </lineage>
</organism>
<accession>A0A6M3XVA1</accession>
<protein>
    <submittedName>
        <fullName evidence="3">Uncharacterized protein</fullName>
    </submittedName>
</protein>
<evidence type="ECO:0000313" key="3">
    <source>
        <dbReference type="EMBL" id="QJI01703.1"/>
    </source>
</evidence>
<dbReference type="AlphaFoldDB" id="A0A6M3XVA1"/>
<name>A0A6M3XVA1_9ZZZZ</name>
<sequence>MKVERRVVDKNGQSVKKYVQELFDILSKYFEMAQIGTDFLVAPDPFFELPEEEVRHIVGELDDDFFTKELYRINYGQCDAMPEFGRLTYNAQLAMVQEIKKKLYYQSEHPEEYFEEVSDIIKIDNPYVKMEFKYHEEGYLTPIFDTDE</sequence>
<evidence type="ECO:0000313" key="2">
    <source>
        <dbReference type="EMBL" id="QJA90689.1"/>
    </source>
</evidence>
<gene>
    <name evidence="1" type="ORF">MM415A01477_0005</name>
    <name evidence="2" type="ORF">MM415B03612_0010</name>
    <name evidence="3" type="ORF">TM448B02718_0009</name>
</gene>